<dbReference type="InterPro" id="IPR053149">
    <property type="entry name" value="TPK"/>
</dbReference>
<dbReference type="GO" id="GO:0016301">
    <property type="term" value="F:kinase activity"/>
    <property type="evidence" value="ECO:0007669"/>
    <property type="project" value="UniProtKB-KW"/>
</dbReference>
<dbReference type="SUPFAM" id="SSF63999">
    <property type="entry name" value="Thiamin pyrophosphokinase, catalytic domain"/>
    <property type="match status" value="1"/>
</dbReference>
<proteinExistence type="predicted"/>
<dbReference type="Pfam" id="PF04263">
    <property type="entry name" value="TPK_catalytic"/>
    <property type="match status" value="1"/>
</dbReference>
<dbReference type="InterPro" id="IPR006282">
    <property type="entry name" value="Thi_PPkinase"/>
</dbReference>
<dbReference type="GO" id="GO:0005524">
    <property type="term" value="F:ATP binding"/>
    <property type="evidence" value="ECO:0007669"/>
    <property type="project" value="UniProtKB-KW"/>
</dbReference>
<protein>
    <recommendedName>
        <fullName evidence="5">Thiamine diphosphokinase</fullName>
        <ecNumber evidence="5">2.7.6.2</ecNumber>
    </recommendedName>
</protein>
<name>A0A0G1DJX2_9BACT</name>
<dbReference type="GO" id="GO:0006772">
    <property type="term" value="P:thiamine metabolic process"/>
    <property type="evidence" value="ECO:0007669"/>
    <property type="project" value="UniProtKB-UniRule"/>
</dbReference>
<dbReference type="NCBIfam" id="TIGR01378">
    <property type="entry name" value="thi_PPkinase"/>
    <property type="match status" value="1"/>
</dbReference>
<evidence type="ECO:0000313" key="8">
    <source>
        <dbReference type="Proteomes" id="UP000034894"/>
    </source>
</evidence>
<dbReference type="SMART" id="SM00983">
    <property type="entry name" value="TPK_B1_binding"/>
    <property type="match status" value="1"/>
</dbReference>
<evidence type="ECO:0000256" key="4">
    <source>
        <dbReference type="ARBA" id="ARBA00022840"/>
    </source>
</evidence>
<feature type="domain" description="Thiamin pyrophosphokinase thiamin-binding" evidence="6">
    <location>
        <begin position="143"/>
        <end position="207"/>
    </location>
</feature>
<evidence type="ECO:0000256" key="3">
    <source>
        <dbReference type="ARBA" id="ARBA00022777"/>
    </source>
</evidence>
<dbReference type="GO" id="GO:0009229">
    <property type="term" value="P:thiamine diphosphate biosynthetic process"/>
    <property type="evidence" value="ECO:0007669"/>
    <property type="project" value="InterPro"/>
</dbReference>
<dbReference type="CDD" id="cd07995">
    <property type="entry name" value="TPK"/>
    <property type="match status" value="1"/>
</dbReference>
<gene>
    <name evidence="7" type="ORF">UV73_C0003G0072</name>
</gene>
<dbReference type="PANTHER" id="PTHR41299:SF1">
    <property type="entry name" value="THIAMINE PYROPHOSPHOKINASE"/>
    <property type="match status" value="1"/>
</dbReference>
<keyword evidence="4" id="KW-0067">ATP-binding</keyword>
<evidence type="ECO:0000259" key="6">
    <source>
        <dbReference type="SMART" id="SM00983"/>
    </source>
</evidence>
<dbReference type="InterPro" id="IPR036759">
    <property type="entry name" value="TPK_catalytic_sf"/>
</dbReference>
<dbReference type="SUPFAM" id="SSF63862">
    <property type="entry name" value="Thiamin pyrophosphokinase, substrate-binding domain"/>
    <property type="match status" value="1"/>
</dbReference>
<evidence type="ECO:0000256" key="2">
    <source>
        <dbReference type="ARBA" id="ARBA00022741"/>
    </source>
</evidence>
<accession>A0A0G1DJX2</accession>
<keyword evidence="1 7" id="KW-0808">Transferase</keyword>
<dbReference type="EMBL" id="LCFP01000003">
    <property type="protein sequence ID" value="KKS98130.1"/>
    <property type="molecule type" value="Genomic_DNA"/>
</dbReference>
<evidence type="ECO:0000256" key="5">
    <source>
        <dbReference type="NCBIfam" id="TIGR01378"/>
    </source>
</evidence>
<dbReference type="Gene3D" id="3.40.50.10240">
    <property type="entry name" value="Thiamin pyrophosphokinase, catalytic domain"/>
    <property type="match status" value="1"/>
</dbReference>
<organism evidence="7 8">
    <name type="scientific">Candidatus Gottesmanbacteria bacterium GW2011_GWA2_43_14</name>
    <dbReference type="NCBI Taxonomy" id="1618443"/>
    <lineage>
        <taxon>Bacteria</taxon>
        <taxon>Candidatus Gottesmaniibacteriota</taxon>
    </lineage>
</organism>
<dbReference type="InterPro" id="IPR007373">
    <property type="entry name" value="Thiamin_PyroPKinase_B1-bd"/>
</dbReference>
<dbReference type="Proteomes" id="UP000034894">
    <property type="component" value="Unassembled WGS sequence"/>
</dbReference>
<dbReference type="AlphaFoldDB" id="A0A0G1DJX2"/>
<keyword evidence="2" id="KW-0547">Nucleotide-binding</keyword>
<dbReference type="InterPro" id="IPR036371">
    <property type="entry name" value="TPK_B1-bd_sf"/>
</dbReference>
<dbReference type="Pfam" id="PF04265">
    <property type="entry name" value="TPK_B1_binding"/>
    <property type="match status" value="1"/>
</dbReference>
<evidence type="ECO:0000256" key="1">
    <source>
        <dbReference type="ARBA" id="ARBA00022679"/>
    </source>
</evidence>
<dbReference type="GO" id="GO:0030975">
    <property type="term" value="F:thiamine binding"/>
    <property type="evidence" value="ECO:0007669"/>
    <property type="project" value="InterPro"/>
</dbReference>
<keyword evidence="3 7" id="KW-0418">Kinase</keyword>
<dbReference type="STRING" id="1618443.UV73_C0003G0072"/>
<dbReference type="GO" id="GO:0004788">
    <property type="term" value="F:thiamine diphosphokinase activity"/>
    <property type="evidence" value="ECO:0007669"/>
    <property type="project" value="UniProtKB-UniRule"/>
</dbReference>
<dbReference type="InterPro" id="IPR007371">
    <property type="entry name" value="TPK_catalytic"/>
</dbReference>
<reference evidence="7 8" key="1">
    <citation type="journal article" date="2015" name="Nature">
        <title>rRNA introns, odd ribosomes, and small enigmatic genomes across a large radiation of phyla.</title>
        <authorList>
            <person name="Brown C.T."/>
            <person name="Hug L.A."/>
            <person name="Thomas B.C."/>
            <person name="Sharon I."/>
            <person name="Castelle C.J."/>
            <person name="Singh A."/>
            <person name="Wilkins M.J."/>
            <person name="Williams K.H."/>
            <person name="Banfield J.F."/>
        </authorList>
    </citation>
    <scope>NUCLEOTIDE SEQUENCE [LARGE SCALE GENOMIC DNA]</scope>
</reference>
<evidence type="ECO:0000313" key="7">
    <source>
        <dbReference type="EMBL" id="KKS98130.1"/>
    </source>
</evidence>
<sequence>MAVKINRVVIFANGFLYPEYLENISKKDTVICVDAACIWLLRQGIKADYAIGDFDSVTKEELAEIKAALKKIQIYPQDKNATDFELAVELAIHIKPSDVLIFGALGSRLDHSLSAIFLLERFLNKNIQAEIRDLNNLLTLIAGSYEIRNLRQYNYFSLQPLTDTAVVTVTGCRYPLSLKKIHRSSSLTISNRKKKKNCLIKVHRGLVSLILSRDTVNRQ</sequence>
<comment type="caution">
    <text evidence="7">The sequence shown here is derived from an EMBL/GenBank/DDBJ whole genome shotgun (WGS) entry which is preliminary data.</text>
</comment>
<dbReference type="PANTHER" id="PTHR41299">
    <property type="entry name" value="THIAMINE PYROPHOSPHOKINASE"/>
    <property type="match status" value="1"/>
</dbReference>
<dbReference type="EC" id="2.7.6.2" evidence="5"/>